<dbReference type="InterPro" id="IPR036322">
    <property type="entry name" value="WD40_repeat_dom_sf"/>
</dbReference>
<keyword evidence="6" id="KW-1185">Reference proteome</keyword>
<accession>A0A367RCU7</accession>
<feature type="repeat" description="WD" evidence="3">
    <location>
        <begin position="1503"/>
        <end position="1533"/>
    </location>
</feature>
<dbReference type="InterPro" id="IPR001680">
    <property type="entry name" value="WD40_rpt"/>
</dbReference>
<name>A0A367RCU7_9NOSO</name>
<feature type="repeat" description="WD" evidence="3">
    <location>
        <begin position="1293"/>
        <end position="1334"/>
    </location>
</feature>
<feature type="domain" description="Novel STAND NTPase 1" evidence="4">
    <location>
        <begin position="485"/>
        <end position="828"/>
    </location>
</feature>
<dbReference type="InterPro" id="IPR027417">
    <property type="entry name" value="P-loop_NTPase"/>
</dbReference>
<dbReference type="PROSITE" id="PS00678">
    <property type="entry name" value="WD_REPEATS_1"/>
    <property type="match status" value="13"/>
</dbReference>
<feature type="repeat" description="WD" evidence="3">
    <location>
        <begin position="1377"/>
        <end position="1418"/>
    </location>
</feature>
<keyword evidence="1 3" id="KW-0853">WD repeat</keyword>
<dbReference type="SMART" id="SM00320">
    <property type="entry name" value="WD40"/>
    <property type="match status" value="14"/>
</dbReference>
<evidence type="ECO:0000259" key="4">
    <source>
        <dbReference type="Pfam" id="PF20703"/>
    </source>
</evidence>
<evidence type="ECO:0000256" key="3">
    <source>
        <dbReference type="PROSITE-ProRule" id="PRU00221"/>
    </source>
</evidence>
<dbReference type="PROSITE" id="PS50082">
    <property type="entry name" value="WD_REPEATS_2"/>
    <property type="match status" value="14"/>
</dbReference>
<dbReference type="PANTHER" id="PTHR19848:SF8">
    <property type="entry name" value="F-BOX AND WD REPEAT DOMAIN CONTAINING 7"/>
    <property type="match status" value="1"/>
</dbReference>
<keyword evidence="2" id="KW-0677">Repeat</keyword>
<dbReference type="InterPro" id="IPR019775">
    <property type="entry name" value="WD40_repeat_CS"/>
</dbReference>
<organism evidence="5 6">
    <name type="scientific">Nostoc minutum NIES-26</name>
    <dbReference type="NCBI Taxonomy" id="1844469"/>
    <lineage>
        <taxon>Bacteria</taxon>
        <taxon>Bacillati</taxon>
        <taxon>Cyanobacteriota</taxon>
        <taxon>Cyanophyceae</taxon>
        <taxon>Nostocales</taxon>
        <taxon>Nostocaceae</taxon>
        <taxon>Nostoc</taxon>
    </lineage>
</organism>
<evidence type="ECO:0000256" key="1">
    <source>
        <dbReference type="ARBA" id="ARBA00022574"/>
    </source>
</evidence>
<dbReference type="PRINTS" id="PR00320">
    <property type="entry name" value="GPROTEINBRPT"/>
</dbReference>
<dbReference type="CDD" id="cd00200">
    <property type="entry name" value="WD40"/>
    <property type="match status" value="2"/>
</dbReference>
<sequence length="1575" mass="177381">MNKRHQPEDVTVENEQSLQTLVRAIRLSQGQFSLILLRCNYASLQERIVQRLRELSPITIREIHLPASVKTLYTSILTELGDEQPNALMVFGLDVVEEIDTVLTAANQVREEFSKQLPFPLLLWVNDQVLQKFIRLATDLENWATIIEFVLVTDDLVNFLQQKTDEIFADDANLNPQIFRELETAHKDLQSCGQVLAPSLQASLEFVLGLKEYLHDQIEPALEYYQSSLTFWQENHYLERQGILLLHIALAYYRKAEQNWLENRCYWEQSRHYLQKSIDIFEQAHRLDLVAQYVSKLGEVLRFLKAWDELHSLAQNSLKLHQNYGTPLQIAQDYGFLAEVMLQRSHYLEANKLAQKALVILDQSPNLQPCEWGLYRLILAMSEQGLGQVSQAILNLKIAREESNPQYNPQLYISILEKLRSLYFEQGQYQKAFKIKQEQIRIEHQYGFRAFIGATYLNPQKQAINPALTQVNQHDTVAQEIAVSGRHQDVKRLMTRISGTEHKLIVIHGQSGVGKSSILNAGLIPALQKQAIGERDALPVTPLRVYTDWVGILGQSLADAFEQVRGDKLSVNLDSEAAIIEQLRKNADRNLLTVLSFDQFEEFFFVYTNKSYRRQFYEFLCVCLNIPFVKVILSLREDYLHYLLECDRLANFSVTNNNILDKNIRYELGNFSPEDAKVVIEVLNKKTHSHLEPALINKLVDDLAGESGEVRPIELQIVGMQLQTAKITTLQEYRQFGTKEKLVEQFLEAAIKDCGTPNERAARLVLYLLTDETGTRPQKTRAELAANLAAETDKIDLVLEIFVNSGLVLLLPEIPADRYQLVHDYLVSFIRQQQGFELLAELKKEQEQRRQAQQLNYLLKRVLIVSSILGVLGLLGLPIVVEVGKQRADKIQVGQSDALTHQADLFFQEGKEFDALIVSLKAGIPLKWLTHVEDDTRLRVEGALQQAIDWVKERDRLEGHSGRIHSLSFSPNGKTLASSSADKTIKLWDVATAREIRTLTGHKGRVNSVSFSRNGQILASSSVDNTVKLWDVATGKEIRALTGHKGRVNSVSFSPDGKTLASSSADKTIKLWDVATGKEKHTFKGHSDYVMSVDFSPDGKTLASGSFDNTVKLWDIATGKEIQTFRGHNGYVMSVDFSPDGKTLASGSFDNTVKLWDVATRKEIHTFKGHSDYVMCVNFSPDSKTLVSSSYDKTVKLWDVVTGKEINSFKGHNGYVRSVKFSSDGKTLASGSDDKTIKLWDVFTAKKIPILRGHSNKVYSVSFSPNGKTLASSSFDKTIKLWDVVTGREIRTLRGHSGKVYGISFSPNGNTLASGSFDKTIKLWDVATGKEIRTLKDRSGEVYSVSFSPDGKTLASSSVDNTIKLWDVTTGKQIRPFKGHSDYVRSVSFSPDGKSLASGSFDQTIKLWDVATGKELRTLEEHSGEVYSVIFSPDGKTLASSSADNTVKVWDVTTGKEIRTLKGHSDYVMSVNFSPDGKTLASSSADNTVKVWDVTTGKEIRTLKGHSDYVMSVNFSPDGKTLASGSFDRTVILQKDWNQNLDELLRRGCKLASNYLHYNLNVDKSDRDLCDRVNS</sequence>
<proteinExistence type="predicted"/>
<dbReference type="Pfam" id="PF20703">
    <property type="entry name" value="nSTAND1"/>
    <property type="match status" value="1"/>
</dbReference>
<dbReference type="Gene3D" id="1.25.40.10">
    <property type="entry name" value="Tetratricopeptide repeat domain"/>
    <property type="match status" value="1"/>
</dbReference>
<dbReference type="SUPFAM" id="SSF48452">
    <property type="entry name" value="TPR-like"/>
    <property type="match status" value="1"/>
</dbReference>
<dbReference type="InterPro" id="IPR020472">
    <property type="entry name" value="WD40_PAC1"/>
</dbReference>
<dbReference type="FunFam" id="2.130.10.10:FF:000228">
    <property type="entry name" value="COMPASS-like H3K4 histone methylase component WDR5A"/>
    <property type="match status" value="1"/>
</dbReference>
<dbReference type="InterPro" id="IPR011990">
    <property type="entry name" value="TPR-like_helical_dom_sf"/>
</dbReference>
<evidence type="ECO:0000313" key="5">
    <source>
        <dbReference type="EMBL" id="RCJ33513.1"/>
    </source>
</evidence>
<reference evidence="5" key="1">
    <citation type="submission" date="2016-04" db="EMBL/GenBank/DDBJ databases">
        <authorList>
            <person name="Tabuchi Yagui T.R."/>
        </authorList>
    </citation>
    <scope>NUCLEOTIDE SEQUENCE [LARGE SCALE GENOMIC DNA]</scope>
    <source>
        <strain evidence="5">NIES-26</strain>
    </source>
</reference>
<feature type="repeat" description="WD" evidence="3">
    <location>
        <begin position="957"/>
        <end position="998"/>
    </location>
</feature>
<dbReference type="Pfam" id="PF25173">
    <property type="entry name" value="Beta-prop_WDR3_1st"/>
    <property type="match status" value="1"/>
</dbReference>
<feature type="repeat" description="WD" evidence="3">
    <location>
        <begin position="1251"/>
        <end position="1292"/>
    </location>
</feature>
<dbReference type="Gene3D" id="2.130.10.10">
    <property type="entry name" value="YVTN repeat-like/Quinoprotein amine dehydrogenase"/>
    <property type="match status" value="7"/>
</dbReference>
<dbReference type="SUPFAM" id="SSF50978">
    <property type="entry name" value="WD40 repeat-like"/>
    <property type="match status" value="2"/>
</dbReference>
<feature type="repeat" description="WD" evidence="3">
    <location>
        <begin position="1419"/>
        <end position="1460"/>
    </location>
</feature>
<dbReference type="EMBL" id="LXQD01000185">
    <property type="protein sequence ID" value="RCJ33513.1"/>
    <property type="molecule type" value="Genomic_DNA"/>
</dbReference>
<feature type="repeat" description="WD" evidence="3">
    <location>
        <begin position="999"/>
        <end position="1040"/>
    </location>
</feature>
<feature type="repeat" description="WD" evidence="3">
    <location>
        <begin position="1335"/>
        <end position="1376"/>
    </location>
</feature>
<dbReference type="InterPro" id="IPR015943">
    <property type="entry name" value="WD40/YVTN_repeat-like_dom_sf"/>
</dbReference>
<feature type="repeat" description="WD" evidence="3">
    <location>
        <begin position="1209"/>
        <end position="1250"/>
    </location>
</feature>
<evidence type="ECO:0000313" key="6">
    <source>
        <dbReference type="Proteomes" id="UP000252107"/>
    </source>
</evidence>
<dbReference type="PANTHER" id="PTHR19848">
    <property type="entry name" value="WD40 REPEAT PROTEIN"/>
    <property type="match status" value="1"/>
</dbReference>
<dbReference type="PROSITE" id="PS50294">
    <property type="entry name" value="WD_REPEATS_REGION"/>
    <property type="match status" value="14"/>
</dbReference>
<protein>
    <recommendedName>
        <fullName evidence="4">Novel STAND NTPase 1 domain-containing protein</fullName>
    </recommendedName>
</protein>
<evidence type="ECO:0000256" key="2">
    <source>
        <dbReference type="ARBA" id="ARBA00022737"/>
    </source>
</evidence>
<gene>
    <name evidence="5" type="ORF">A6770_17790</name>
</gene>
<dbReference type="Proteomes" id="UP000252107">
    <property type="component" value="Unassembled WGS sequence"/>
</dbReference>
<dbReference type="InterPro" id="IPR049052">
    <property type="entry name" value="nSTAND1"/>
</dbReference>
<feature type="repeat" description="WD" evidence="3">
    <location>
        <begin position="1167"/>
        <end position="1208"/>
    </location>
</feature>
<feature type="repeat" description="WD" evidence="3">
    <location>
        <begin position="1125"/>
        <end position="1166"/>
    </location>
</feature>
<feature type="repeat" description="WD" evidence="3">
    <location>
        <begin position="1083"/>
        <end position="1124"/>
    </location>
</feature>
<dbReference type="SUPFAM" id="SSF52540">
    <property type="entry name" value="P-loop containing nucleoside triphosphate hydrolases"/>
    <property type="match status" value="1"/>
</dbReference>
<feature type="repeat" description="WD" evidence="3">
    <location>
        <begin position="1041"/>
        <end position="1082"/>
    </location>
</feature>
<comment type="caution">
    <text evidence="5">The sequence shown here is derived from an EMBL/GenBank/DDBJ whole genome shotgun (WGS) entry which is preliminary data.</text>
</comment>
<feature type="repeat" description="WD" evidence="3">
    <location>
        <begin position="1461"/>
        <end position="1502"/>
    </location>
</feature>
<dbReference type="Pfam" id="PF00400">
    <property type="entry name" value="WD40"/>
    <property type="match status" value="9"/>
</dbReference>